<dbReference type="RefSeq" id="XP_024345029.1">
    <property type="nucleotide sequence ID" value="XM_024500557.1"/>
</dbReference>
<protein>
    <submittedName>
        <fullName evidence="1">Uncharacterized protein</fullName>
    </submittedName>
</protein>
<dbReference type="Proteomes" id="UP000019149">
    <property type="component" value="Unassembled WGS sequence"/>
</dbReference>
<dbReference type="EMBL" id="APAU02000846">
    <property type="protein sequence ID" value="EUB53833.1"/>
    <property type="molecule type" value="Genomic_DNA"/>
</dbReference>
<keyword evidence="2" id="KW-1185">Reference proteome</keyword>
<evidence type="ECO:0000313" key="1">
    <source>
        <dbReference type="EMBL" id="EUB53833.1"/>
    </source>
</evidence>
<dbReference type="AlphaFoldDB" id="W6TYN0"/>
<sequence length="85" mass="9341">MIGIDWAPINASDCNTGEFRVKHSGELRCSKYKLSSSIQYIRLQSWVACATIYFLRLLSIWRINSSAVMTVACGEARAAPTVAAA</sequence>
<reference evidence="1 2" key="1">
    <citation type="journal article" date="2013" name="Nat. Genet.">
        <title>The genome of the hydatid tapeworm Echinococcus granulosus.</title>
        <authorList>
            <person name="Zheng H."/>
            <person name="Zhang W."/>
            <person name="Zhang L."/>
            <person name="Zhang Z."/>
            <person name="Li J."/>
            <person name="Lu G."/>
            <person name="Zhu Y."/>
            <person name="Wang Y."/>
            <person name="Huang Y."/>
            <person name="Liu J."/>
            <person name="Kang H."/>
            <person name="Chen J."/>
            <person name="Wang L."/>
            <person name="Chen A."/>
            <person name="Yu S."/>
            <person name="Gao Z."/>
            <person name="Jin L."/>
            <person name="Gu W."/>
            <person name="Wang Z."/>
            <person name="Zhao L."/>
            <person name="Shi B."/>
            <person name="Wen H."/>
            <person name="Lin R."/>
            <person name="Jones M.K."/>
            <person name="Brejova B."/>
            <person name="Vinar T."/>
            <person name="Zhao G."/>
            <person name="McManus D.P."/>
            <person name="Chen Z."/>
            <person name="Zhou Y."/>
            <person name="Wang S."/>
        </authorList>
    </citation>
    <scope>NUCLEOTIDE SEQUENCE [LARGE SCALE GENOMIC DNA]</scope>
</reference>
<name>W6TYN0_ECHGR</name>
<dbReference type="CTD" id="36347023"/>
<proteinExistence type="predicted"/>
<dbReference type="GeneID" id="36347023"/>
<accession>W6TYN0</accession>
<organism evidence="1 2">
    <name type="scientific">Echinococcus granulosus</name>
    <name type="common">Hydatid tapeworm</name>
    <dbReference type="NCBI Taxonomy" id="6210"/>
    <lineage>
        <taxon>Eukaryota</taxon>
        <taxon>Metazoa</taxon>
        <taxon>Spiralia</taxon>
        <taxon>Lophotrochozoa</taxon>
        <taxon>Platyhelminthes</taxon>
        <taxon>Cestoda</taxon>
        <taxon>Eucestoda</taxon>
        <taxon>Cyclophyllidea</taxon>
        <taxon>Taeniidae</taxon>
        <taxon>Echinococcus</taxon>
        <taxon>Echinococcus granulosus group</taxon>
    </lineage>
</organism>
<dbReference type="KEGG" id="egl:EGR_11316"/>
<gene>
    <name evidence="1" type="ORF">EGR_11316</name>
</gene>
<comment type="caution">
    <text evidence="1">The sequence shown here is derived from an EMBL/GenBank/DDBJ whole genome shotgun (WGS) entry which is preliminary data.</text>
</comment>
<evidence type="ECO:0000313" key="2">
    <source>
        <dbReference type="Proteomes" id="UP000019149"/>
    </source>
</evidence>